<evidence type="ECO:0000256" key="1">
    <source>
        <dbReference type="ARBA" id="ARBA00010815"/>
    </source>
</evidence>
<dbReference type="GO" id="GO:0032259">
    <property type="term" value="P:methylation"/>
    <property type="evidence" value="ECO:0007669"/>
    <property type="project" value="UniProtKB-KW"/>
</dbReference>
<sequence length="456" mass="51301">MISLAIERPIARRLERLPLPCTLVMPGGQRIGPPSAHLVLHARDMRALMHLATGQIGRLAEDYVEGRLEIEGRLRDLMMAAPALLGTDPTREPSAFMARILQRLQRAVWERTHHSRAKDAAQIQSHYDVSDDFYALWLDPRRVYSCAYFTDPAMSLAQAQEAKLDHICKKLMLRPGERFIDIGAGWGGLLLWAAENYGVDATGITLSRNQYAYVNRLIEQKGLQGRVRMLLQDYRDVDESQPFDKVASVGMCEHVGRPNLPTYFAKIRRLLKPGGLVMNHGITAGGTDNSQLDGGMGDFIEKYIFPGGQLVHVSVMLDTLARGGLEPVDAECLRPHYAQTLWCWLDGLEAHEAEARRVLGDKAEKVLRAYRLYLAGSAMGFEQGWISLFQILGSRPNGQVEMRLEFATTLRAAQSEYPFNREYMYAQPDTDETAQAMRTRLRAAQTAAPQRRMAEF</sequence>
<dbReference type="AlphaFoldDB" id="E6PNZ7"/>
<evidence type="ECO:0000256" key="3">
    <source>
        <dbReference type="ARBA" id="ARBA00022679"/>
    </source>
</evidence>
<accession>E6PNZ7</accession>
<comment type="similarity">
    <text evidence="1">Belongs to the CFA/CMAS family.</text>
</comment>
<dbReference type="GO" id="GO:0008825">
    <property type="term" value="F:cyclopropane-fatty-acyl-phospholipid synthase activity"/>
    <property type="evidence" value="ECO:0007669"/>
    <property type="project" value="UniProtKB-EC"/>
</dbReference>
<dbReference type="PANTHER" id="PTHR43667:SF1">
    <property type="entry name" value="CYCLOPROPANE-FATTY-ACYL-PHOSPHOLIPID SYNTHASE"/>
    <property type="match status" value="1"/>
</dbReference>
<dbReference type="InterPro" id="IPR050723">
    <property type="entry name" value="CFA/CMAS"/>
</dbReference>
<evidence type="ECO:0000256" key="5">
    <source>
        <dbReference type="ARBA" id="ARBA00023098"/>
    </source>
</evidence>
<dbReference type="EMBL" id="CABM01000030">
    <property type="protein sequence ID" value="CBH96649.1"/>
    <property type="molecule type" value="Genomic_DNA"/>
</dbReference>
<reference evidence="6" key="1">
    <citation type="submission" date="2009-10" db="EMBL/GenBank/DDBJ databases">
        <title>Diversity of trophic interactions inside an arsenic-rich microbial ecosystem.</title>
        <authorList>
            <person name="Bertin P.N."/>
            <person name="Heinrich-Salmeron A."/>
            <person name="Pelletier E."/>
            <person name="Goulhen-Chollet F."/>
            <person name="Arsene-Ploetze F."/>
            <person name="Gallien S."/>
            <person name="Calteau A."/>
            <person name="Vallenet D."/>
            <person name="Casiot C."/>
            <person name="Chane-Woon-Ming B."/>
            <person name="Giloteaux L."/>
            <person name="Barakat M."/>
            <person name="Bonnefoy V."/>
            <person name="Bruneel O."/>
            <person name="Chandler M."/>
            <person name="Cleiss J."/>
            <person name="Duran R."/>
            <person name="Elbaz-Poulichet F."/>
            <person name="Fonknechten N."/>
            <person name="Lauga B."/>
            <person name="Mornico D."/>
            <person name="Ortet P."/>
            <person name="Schaeffer C."/>
            <person name="Siguier P."/>
            <person name="Alexander Thil Smith A."/>
            <person name="Van Dorsselaer A."/>
            <person name="Weissenbach J."/>
            <person name="Medigue C."/>
            <person name="Le Paslier D."/>
        </authorList>
    </citation>
    <scope>NUCLEOTIDE SEQUENCE</scope>
</reference>
<dbReference type="CDD" id="cd02440">
    <property type="entry name" value="AdoMet_MTases"/>
    <property type="match status" value="1"/>
</dbReference>
<gene>
    <name evidence="6" type="ORF">CARN2_2364</name>
</gene>
<keyword evidence="2 6" id="KW-0489">Methyltransferase</keyword>
<name>E6PNZ7_9ZZZZ</name>
<keyword evidence="3 6" id="KW-0808">Transferase</keyword>
<dbReference type="PANTHER" id="PTHR43667">
    <property type="entry name" value="CYCLOPROPANE-FATTY-ACYL-PHOSPHOLIPID SYNTHASE"/>
    <property type="match status" value="1"/>
</dbReference>
<dbReference type="GO" id="GO:0008610">
    <property type="term" value="P:lipid biosynthetic process"/>
    <property type="evidence" value="ECO:0007669"/>
    <property type="project" value="InterPro"/>
</dbReference>
<evidence type="ECO:0000256" key="2">
    <source>
        <dbReference type="ARBA" id="ARBA00022603"/>
    </source>
</evidence>
<organism evidence="6">
    <name type="scientific">mine drainage metagenome</name>
    <dbReference type="NCBI Taxonomy" id="410659"/>
    <lineage>
        <taxon>unclassified sequences</taxon>
        <taxon>metagenomes</taxon>
        <taxon>ecological metagenomes</taxon>
    </lineage>
</organism>
<evidence type="ECO:0000313" key="6">
    <source>
        <dbReference type="EMBL" id="CBH96649.1"/>
    </source>
</evidence>
<dbReference type="PIRSF" id="PIRSF003085">
    <property type="entry name" value="CMAS"/>
    <property type="match status" value="1"/>
</dbReference>
<dbReference type="InterPro" id="IPR029063">
    <property type="entry name" value="SAM-dependent_MTases_sf"/>
</dbReference>
<keyword evidence="4" id="KW-0949">S-adenosyl-L-methionine</keyword>
<evidence type="ECO:0000256" key="4">
    <source>
        <dbReference type="ARBA" id="ARBA00022691"/>
    </source>
</evidence>
<keyword evidence="5" id="KW-0443">Lipid metabolism</keyword>
<dbReference type="InterPro" id="IPR003333">
    <property type="entry name" value="CMAS"/>
</dbReference>
<dbReference type="Pfam" id="PF02353">
    <property type="entry name" value="CMAS"/>
    <property type="match status" value="1"/>
</dbReference>
<protein>
    <submittedName>
        <fullName evidence="6">Putative Cyclopropane-fatty-acyl-phospholipid synthase</fullName>
        <ecNumber evidence="6">2.1.1.79</ecNumber>
    </submittedName>
</protein>
<comment type="caution">
    <text evidence="6">The sequence shown here is derived from an EMBL/GenBank/DDBJ whole genome shotgun (WGS) entry which is preliminary data.</text>
</comment>
<dbReference type="Gene3D" id="3.40.50.150">
    <property type="entry name" value="Vaccinia Virus protein VP39"/>
    <property type="match status" value="1"/>
</dbReference>
<proteinExistence type="inferred from homology"/>
<dbReference type="EC" id="2.1.1.79" evidence="6"/>
<dbReference type="SUPFAM" id="SSF53335">
    <property type="entry name" value="S-adenosyl-L-methionine-dependent methyltransferases"/>
    <property type="match status" value="1"/>
</dbReference>